<evidence type="ECO:0000313" key="4">
    <source>
        <dbReference type="Proteomes" id="UP000703590"/>
    </source>
</evidence>
<evidence type="ECO:0000313" key="3">
    <source>
        <dbReference type="EMBL" id="MBN2964195.1"/>
    </source>
</evidence>
<dbReference type="Pfam" id="PF03548">
    <property type="entry name" value="LolA"/>
    <property type="match status" value="1"/>
</dbReference>
<dbReference type="EMBL" id="JAFHKK010000008">
    <property type="protein sequence ID" value="MBN2964195.1"/>
    <property type="molecule type" value="Genomic_DNA"/>
</dbReference>
<organism evidence="3 4">
    <name type="scientific">Sulfurospirillum tamanense</name>
    <dbReference type="NCBI Taxonomy" id="2813362"/>
    <lineage>
        <taxon>Bacteria</taxon>
        <taxon>Pseudomonadati</taxon>
        <taxon>Campylobacterota</taxon>
        <taxon>Epsilonproteobacteria</taxon>
        <taxon>Campylobacterales</taxon>
        <taxon>Sulfurospirillaceae</taxon>
        <taxon>Sulfurospirillum</taxon>
    </lineage>
</organism>
<reference evidence="3" key="2">
    <citation type="submission" date="2021-02" db="EMBL/GenBank/DDBJ databases">
        <authorList>
            <person name="Merkel A.Y."/>
        </authorList>
    </citation>
    <scope>NUCLEOTIDE SEQUENCE</scope>
    <source>
        <strain evidence="3">T05b</strain>
    </source>
</reference>
<feature type="signal peptide" evidence="2">
    <location>
        <begin position="1"/>
        <end position="17"/>
    </location>
</feature>
<keyword evidence="4" id="KW-1185">Reference proteome</keyword>
<comment type="caution">
    <text evidence="3">The sequence shown here is derived from an EMBL/GenBank/DDBJ whole genome shotgun (WGS) entry which is preliminary data.</text>
</comment>
<dbReference type="Proteomes" id="UP000703590">
    <property type="component" value="Unassembled WGS sequence"/>
</dbReference>
<dbReference type="Gene3D" id="2.50.20.10">
    <property type="entry name" value="Lipoprotein localisation LolA/LolB/LppX"/>
    <property type="match status" value="1"/>
</dbReference>
<proteinExistence type="predicted"/>
<keyword evidence="1 2" id="KW-0732">Signal</keyword>
<dbReference type="SUPFAM" id="SSF89392">
    <property type="entry name" value="Prokaryotic lipoproteins and lipoprotein localization factors"/>
    <property type="match status" value="1"/>
</dbReference>
<dbReference type="CDD" id="cd16325">
    <property type="entry name" value="LolA"/>
    <property type="match status" value="1"/>
</dbReference>
<dbReference type="NCBIfam" id="NF000663">
    <property type="entry name" value="PRK00031.2-1"/>
    <property type="match status" value="1"/>
</dbReference>
<sequence length="166" mass="18809">MRILWLLLLGLSLHASAFETLSSTFKQTLSSPEGTTIVYHGTLHANAHNQALWSYTQPIEKQIYFNDTAVLIVEPELEQAISTSLETTQNLALFLQEASGKKTHTVEHEGVVYTITFQDNLPYTVTYQDVLENNVVIEFSNVELNEPLPLDIFLPHVPSHFDKIRQ</sequence>
<dbReference type="InterPro" id="IPR029046">
    <property type="entry name" value="LolA/LolB/LppX"/>
</dbReference>
<feature type="chain" id="PRO_5046857562" evidence="2">
    <location>
        <begin position="18"/>
        <end position="166"/>
    </location>
</feature>
<dbReference type="PANTHER" id="PTHR35869">
    <property type="entry name" value="OUTER-MEMBRANE LIPOPROTEIN CARRIER PROTEIN"/>
    <property type="match status" value="1"/>
</dbReference>
<gene>
    <name evidence="3" type="ORF">JWV37_05340</name>
</gene>
<reference evidence="3" key="1">
    <citation type="submission" date="2021-02" db="EMBL/GenBank/DDBJ databases">
        <title>Sulfurospirillum tamanensis sp. nov.</title>
        <authorList>
            <person name="Frolova A."/>
            <person name="Merkel A."/>
            <person name="Slobodkin A."/>
        </authorList>
    </citation>
    <scope>NUCLEOTIDE SEQUENCE</scope>
    <source>
        <strain evidence="3">T05b</strain>
    </source>
</reference>
<accession>A0ABS2WRD9</accession>
<evidence type="ECO:0000256" key="1">
    <source>
        <dbReference type="ARBA" id="ARBA00022729"/>
    </source>
</evidence>
<dbReference type="RefSeq" id="WP_205458739.1">
    <property type="nucleotide sequence ID" value="NZ_JAFHKK010000008.1"/>
</dbReference>
<evidence type="ECO:0000256" key="2">
    <source>
        <dbReference type="SAM" id="SignalP"/>
    </source>
</evidence>
<keyword evidence="3" id="KW-0449">Lipoprotein</keyword>
<name>A0ABS2WRD9_9BACT</name>
<dbReference type="InterPro" id="IPR004564">
    <property type="entry name" value="OM_lipoprot_carrier_LolA-like"/>
</dbReference>
<protein>
    <submittedName>
        <fullName evidence="3">Outer-membrane lipoprotein carrier protein LolA</fullName>
    </submittedName>
</protein>
<dbReference type="PANTHER" id="PTHR35869:SF1">
    <property type="entry name" value="OUTER-MEMBRANE LIPOPROTEIN CARRIER PROTEIN"/>
    <property type="match status" value="1"/>
</dbReference>